<dbReference type="GO" id="GO:0005737">
    <property type="term" value="C:cytoplasm"/>
    <property type="evidence" value="ECO:0007669"/>
    <property type="project" value="UniProtKB-SubCell"/>
</dbReference>
<dbReference type="PROSITE" id="PS52044">
    <property type="entry name" value="VLRF1"/>
    <property type="match status" value="1"/>
</dbReference>
<feature type="domain" description="VLRF1" evidence="17">
    <location>
        <begin position="189"/>
        <end position="332"/>
    </location>
</feature>
<dbReference type="InterPro" id="IPR002110">
    <property type="entry name" value="Ankyrin_rpt"/>
</dbReference>
<evidence type="ECO:0000256" key="1">
    <source>
        <dbReference type="ARBA" id="ARBA00004496"/>
    </source>
</evidence>
<feature type="coiled-coil region" evidence="15">
    <location>
        <begin position="558"/>
        <end position="593"/>
    </location>
</feature>
<feature type="active site" evidence="14">
    <location>
        <position position="232"/>
    </location>
</feature>
<dbReference type="Gene3D" id="1.25.40.20">
    <property type="entry name" value="Ankyrin repeat-containing domain"/>
    <property type="match status" value="1"/>
</dbReference>
<evidence type="ECO:0000256" key="11">
    <source>
        <dbReference type="ARBA" id="ARBA00023043"/>
    </source>
</evidence>
<dbReference type="SUPFAM" id="SSF48403">
    <property type="entry name" value="Ankyrin repeat"/>
    <property type="match status" value="1"/>
</dbReference>
<proteinExistence type="inferred from homology"/>
<dbReference type="GO" id="GO:0008270">
    <property type="term" value="F:zinc ion binding"/>
    <property type="evidence" value="ECO:0007669"/>
    <property type="project" value="UniProtKB-KW"/>
</dbReference>
<evidence type="ECO:0000256" key="3">
    <source>
        <dbReference type="ARBA" id="ARBA00022490"/>
    </source>
</evidence>
<evidence type="ECO:0000256" key="14">
    <source>
        <dbReference type="PROSITE-ProRule" id="PRU01389"/>
    </source>
</evidence>
<dbReference type="Proteomes" id="UP001187531">
    <property type="component" value="Unassembled WGS sequence"/>
</dbReference>
<evidence type="ECO:0000313" key="19">
    <source>
        <dbReference type="Proteomes" id="UP001187531"/>
    </source>
</evidence>
<comment type="caution">
    <text evidence="18">The sequence shown here is derived from an EMBL/GenBank/DDBJ whole genome shotgun (WGS) entry which is preliminary data.</text>
</comment>
<dbReference type="InterPro" id="IPR047139">
    <property type="entry name" value="ANKZ1/VMS1"/>
</dbReference>
<evidence type="ECO:0000256" key="4">
    <source>
        <dbReference type="ARBA" id="ARBA00022722"/>
    </source>
</evidence>
<evidence type="ECO:0000256" key="9">
    <source>
        <dbReference type="ARBA" id="ARBA00022801"/>
    </source>
</evidence>
<evidence type="ECO:0000256" key="15">
    <source>
        <dbReference type="SAM" id="Coils"/>
    </source>
</evidence>
<gene>
    <name evidence="18" type="ORF">QYM36_007461</name>
</gene>
<evidence type="ECO:0000256" key="8">
    <source>
        <dbReference type="ARBA" id="ARBA00022771"/>
    </source>
</evidence>
<dbReference type="AlphaFoldDB" id="A0AA88ITW8"/>
<name>A0AA88ITW8_ARTSF</name>
<dbReference type="PROSITE" id="PS50088">
    <property type="entry name" value="ANK_REPEAT"/>
    <property type="match status" value="1"/>
</dbReference>
<comment type="subcellular location">
    <subcellularLocation>
        <location evidence="1">Cytoplasm</location>
    </subcellularLocation>
</comment>
<keyword evidence="6" id="KW-0677">Repeat</keyword>
<dbReference type="GO" id="GO:0004519">
    <property type="term" value="F:endonuclease activity"/>
    <property type="evidence" value="ECO:0007669"/>
    <property type="project" value="UniProtKB-KW"/>
</dbReference>
<evidence type="ECO:0000256" key="7">
    <source>
        <dbReference type="ARBA" id="ARBA00022759"/>
    </source>
</evidence>
<comment type="similarity">
    <text evidence="2 14">Belongs to the ANKZF1/VMS1 family.</text>
</comment>
<dbReference type="Pfam" id="PF18716">
    <property type="entry name" value="VATC"/>
    <property type="match status" value="1"/>
</dbReference>
<evidence type="ECO:0000256" key="13">
    <source>
        <dbReference type="PROSITE-ProRule" id="PRU00023"/>
    </source>
</evidence>
<dbReference type="PANTHER" id="PTHR16036:SF2">
    <property type="entry name" value="TRNA ENDONUCLEASE ANKZF1"/>
    <property type="match status" value="1"/>
</dbReference>
<dbReference type="GO" id="GO:0016787">
    <property type="term" value="F:hydrolase activity"/>
    <property type="evidence" value="ECO:0007669"/>
    <property type="project" value="UniProtKB-KW"/>
</dbReference>
<evidence type="ECO:0000256" key="6">
    <source>
        <dbReference type="ARBA" id="ARBA00022737"/>
    </source>
</evidence>
<protein>
    <recommendedName>
        <fullName evidence="17">VLRF1 domain-containing protein</fullName>
    </recommendedName>
</protein>
<keyword evidence="5" id="KW-0479">Metal-binding</keyword>
<accession>A0AA88ITW8</accession>
<keyword evidence="10" id="KW-0862">Zinc</keyword>
<organism evidence="18 19">
    <name type="scientific">Artemia franciscana</name>
    <name type="common">Brine shrimp</name>
    <name type="synonym">Artemia sanfranciscana</name>
    <dbReference type="NCBI Taxonomy" id="6661"/>
    <lineage>
        <taxon>Eukaryota</taxon>
        <taxon>Metazoa</taxon>
        <taxon>Ecdysozoa</taxon>
        <taxon>Arthropoda</taxon>
        <taxon>Crustacea</taxon>
        <taxon>Branchiopoda</taxon>
        <taxon>Anostraca</taxon>
        <taxon>Artemiidae</taxon>
        <taxon>Artemia</taxon>
    </lineage>
</organism>
<keyword evidence="3 14" id="KW-0963">Cytoplasm</keyword>
<evidence type="ECO:0000256" key="2">
    <source>
        <dbReference type="ARBA" id="ARBA00009262"/>
    </source>
</evidence>
<evidence type="ECO:0000256" key="16">
    <source>
        <dbReference type="SAM" id="MobiDB-lite"/>
    </source>
</evidence>
<keyword evidence="19" id="KW-1185">Reference proteome</keyword>
<evidence type="ECO:0000313" key="18">
    <source>
        <dbReference type="EMBL" id="KAK2726632.1"/>
    </source>
</evidence>
<feature type="repeat" description="ANK" evidence="13">
    <location>
        <begin position="469"/>
        <end position="501"/>
    </location>
</feature>
<dbReference type="Pfam" id="PF18826">
    <property type="entry name" value="bVLRF1"/>
    <property type="match status" value="1"/>
</dbReference>
<evidence type="ECO:0000256" key="12">
    <source>
        <dbReference type="ARBA" id="ARBA00023054"/>
    </source>
</evidence>
<reference evidence="18" key="1">
    <citation type="submission" date="2023-07" db="EMBL/GenBank/DDBJ databases">
        <title>Chromosome-level genome assembly of Artemia franciscana.</title>
        <authorList>
            <person name="Jo E."/>
        </authorList>
    </citation>
    <scope>NUCLEOTIDE SEQUENCE</scope>
    <source>
        <tissue evidence="18">Whole body</tissue>
    </source>
</reference>
<evidence type="ECO:0000256" key="5">
    <source>
        <dbReference type="ARBA" id="ARBA00022723"/>
    </source>
</evidence>
<keyword evidence="9 14" id="KW-0378">Hydrolase</keyword>
<keyword evidence="8" id="KW-0863">Zinc-finger</keyword>
<keyword evidence="11 13" id="KW-0040">ANK repeat</keyword>
<dbReference type="EMBL" id="JAVRJZ010000001">
    <property type="protein sequence ID" value="KAK2726632.1"/>
    <property type="molecule type" value="Genomic_DNA"/>
</dbReference>
<feature type="compositionally biased region" description="Low complexity" evidence="16">
    <location>
        <begin position="227"/>
        <end position="242"/>
    </location>
</feature>
<dbReference type="PANTHER" id="PTHR16036">
    <property type="entry name" value="ANKYRIN REPEAT AND ZINC FINGER DOMAIN-CONTAINING PROTEIN 1"/>
    <property type="match status" value="1"/>
</dbReference>
<dbReference type="GO" id="GO:0036503">
    <property type="term" value="P:ERAD pathway"/>
    <property type="evidence" value="ECO:0007669"/>
    <property type="project" value="TreeGrafter"/>
</dbReference>
<keyword evidence="12 15" id="KW-0175">Coiled coil</keyword>
<keyword evidence="4 14" id="KW-0540">Nuclease</keyword>
<comment type="domain">
    <text evidence="14">The VLRF1 domain mediates binding to the 60S ribosomal subunit.</text>
</comment>
<evidence type="ECO:0000259" key="17">
    <source>
        <dbReference type="PROSITE" id="PS52044"/>
    </source>
</evidence>
<sequence length="667" mass="75820">MEISKFLQTLQPDSLKMESWVQNVNYDDQHQASKLDLSDVTENDTYCTACKIKLNEELSKVHYTLDWHRYNVQRGLIDEDPIAEEVFMKSLDDLSSVSGSDSGDSDEESSLVENTEKRIRKMIEKVELTKADVENASCSVVKRFNKPKVYFSNEEEGDRIYGIYKCLLSQKKGDVNEACLATLKDMKPSPFTCAVIMLGGGHFAAAIFSDGIPVEHKTFHSYTVRAKQGGSQSSRDSKSGGSHPKSAGASLRRYNEAAFAQHITELMMDWREKLAACNLILFRAVSSNNALLFGGKNPILNKLDERLRSIPIPTRRATFAEVKRVFKELTTVEVLDRKEVEDMIEIELMMKKEIKQKITPSLAESSSPIQQSLPLLEDPIDIDYIPSPKKKPIKPKKKSPQTLIKEMEEIELFDNESKIIDKIVTALKENNDDDFNEYFVQLDSAIVDLQVDGEQITKENVLSRRRGDEGLTLLHYAAIYGRRQPLWYLLESGSDPAILDYRGRTAYSVSADKETRNTFRRFYGVHPEKYDYAKALIPSPLTDEAEQAKAAKLAEKRRLQKIARKEKEKEMKKKLEERKIKDAEKEAEEEEKRRFLTLSDREKRALAAERRLLAQASSTGSPVPITVRCFLCGADITGKVPFEYSSYLFCTTACLAAHRRKLQAVKT</sequence>
<dbReference type="InterPro" id="IPR041175">
    <property type="entry name" value="VLRF1/Vms1"/>
</dbReference>
<dbReference type="InterPro" id="IPR041540">
    <property type="entry name" value="VATC"/>
</dbReference>
<dbReference type="PROSITE" id="PS50297">
    <property type="entry name" value="ANK_REP_REGION"/>
    <property type="match status" value="1"/>
</dbReference>
<keyword evidence="7 14" id="KW-0255">Endonuclease</keyword>
<dbReference type="InterPro" id="IPR036770">
    <property type="entry name" value="Ankyrin_rpt-contain_sf"/>
</dbReference>
<feature type="region of interest" description="Disordered" evidence="16">
    <location>
        <begin position="224"/>
        <end position="248"/>
    </location>
</feature>
<evidence type="ECO:0000256" key="10">
    <source>
        <dbReference type="ARBA" id="ARBA00022833"/>
    </source>
</evidence>